<organism evidence="2 3">
    <name type="scientific">Aspergillus ellipticus CBS 707.79</name>
    <dbReference type="NCBI Taxonomy" id="1448320"/>
    <lineage>
        <taxon>Eukaryota</taxon>
        <taxon>Fungi</taxon>
        <taxon>Dikarya</taxon>
        <taxon>Ascomycota</taxon>
        <taxon>Pezizomycotina</taxon>
        <taxon>Eurotiomycetes</taxon>
        <taxon>Eurotiomycetidae</taxon>
        <taxon>Eurotiales</taxon>
        <taxon>Aspergillaceae</taxon>
        <taxon>Aspergillus</taxon>
        <taxon>Aspergillus subgen. Circumdati</taxon>
    </lineage>
</organism>
<evidence type="ECO:0000313" key="3">
    <source>
        <dbReference type="Proteomes" id="UP000247810"/>
    </source>
</evidence>
<gene>
    <name evidence="2" type="ORF">BO71DRAFT_115872</name>
</gene>
<proteinExistence type="predicted"/>
<feature type="compositionally biased region" description="Polar residues" evidence="1">
    <location>
        <begin position="36"/>
        <end position="50"/>
    </location>
</feature>
<name>A0A319DJI3_9EURO</name>
<reference evidence="2 3" key="1">
    <citation type="submission" date="2018-02" db="EMBL/GenBank/DDBJ databases">
        <title>The genomes of Aspergillus section Nigri reveals drivers in fungal speciation.</title>
        <authorList>
            <consortium name="DOE Joint Genome Institute"/>
            <person name="Vesth T.C."/>
            <person name="Nybo J."/>
            <person name="Theobald S."/>
            <person name="Brandl J."/>
            <person name="Frisvad J.C."/>
            <person name="Nielsen K.F."/>
            <person name="Lyhne E.K."/>
            <person name="Kogle M.E."/>
            <person name="Kuo A."/>
            <person name="Riley R."/>
            <person name="Clum A."/>
            <person name="Nolan M."/>
            <person name="Lipzen A."/>
            <person name="Salamov A."/>
            <person name="Henrissat B."/>
            <person name="Wiebenga A."/>
            <person name="De vries R.P."/>
            <person name="Grigoriev I.V."/>
            <person name="Mortensen U.H."/>
            <person name="Andersen M.R."/>
            <person name="Baker S.E."/>
        </authorList>
    </citation>
    <scope>NUCLEOTIDE SEQUENCE [LARGE SCALE GENOMIC DNA]</scope>
    <source>
        <strain evidence="2 3">CBS 707.79</strain>
    </source>
</reference>
<dbReference type="AlphaFoldDB" id="A0A319DJI3"/>
<keyword evidence="3" id="KW-1185">Reference proteome</keyword>
<protein>
    <submittedName>
        <fullName evidence="2">Uncharacterized protein</fullName>
    </submittedName>
</protein>
<evidence type="ECO:0000313" key="2">
    <source>
        <dbReference type="EMBL" id="PYH97701.1"/>
    </source>
</evidence>
<dbReference type="VEuPathDB" id="FungiDB:BO71DRAFT_115872"/>
<dbReference type="Proteomes" id="UP000247810">
    <property type="component" value="Unassembled WGS sequence"/>
</dbReference>
<evidence type="ECO:0000256" key="1">
    <source>
        <dbReference type="SAM" id="MobiDB-lite"/>
    </source>
</evidence>
<dbReference type="EMBL" id="KZ825821">
    <property type="protein sequence ID" value="PYH97701.1"/>
    <property type="molecule type" value="Genomic_DNA"/>
</dbReference>
<sequence>MIGPASLWVSPPALHSGIGRGFGLGWISGQPPRQWGAQTMEQASEMSFSRQPDMMWAR</sequence>
<feature type="region of interest" description="Disordered" evidence="1">
    <location>
        <begin position="34"/>
        <end position="58"/>
    </location>
</feature>
<accession>A0A319DJI3</accession>